<dbReference type="SUPFAM" id="SSF46785">
    <property type="entry name" value="Winged helix' DNA-binding domain"/>
    <property type="match status" value="1"/>
</dbReference>
<dbReference type="InterPro" id="IPR036390">
    <property type="entry name" value="WH_DNA-bd_sf"/>
</dbReference>
<comment type="caution">
    <text evidence="3">The sequence shown here is derived from an EMBL/GenBank/DDBJ whole genome shotgun (WGS) entry which is preliminary data.</text>
</comment>
<keyword evidence="4" id="KW-1185">Reference proteome</keyword>
<feature type="domain" description="WCX" evidence="2">
    <location>
        <begin position="248"/>
        <end position="323"/>
    </location>
</feature>
<name>A0ABT1EGR4_9FIRM</name>
<dbReference type="RefSeq" id="WP_262068778.1">
    <property type="nucleotide sequence ID" value="NZ_JAMXOC010000007.1"/>
</dbReference>
<feature type="domain" description="WYL" evidence="1">
    <location>
        <begin position="143"/>
        <end position="217"/>
    </location>
</feature>
<dbReference type="InterPro" id="IPR057727">
    <property type="entry name" value="WCX_dom"/>
</dbReference>
<evidence type="ECO:0000313" key="4">
    <source>
        <dbReference type="Proteomes" id="UP001523565"/>
    </source>
</evidence>
<dbReference type="InterPro" id="IPR026881">
    <property type="entry name" value="WYL_dom"/>
</dbReference>
<dbReference type="Proteomes" id="UP001523565">
    <property type="component" value="Unassembled WGS sequence"/>
</dbReference>
<dbReference type="PANTHER" id="PTHR34580:SF1">
    <property type="entry name" value="PROTEIN PAFC"/>
    <property type="match status" value="1"/>
</dbReference>
<organism evidence="3 4">
    <name type="scientific">Ohessyouella blattaphilus</name>
    <dbReference type="NCBI Taxonomy" id="2949333"/>
    <lineage>
        <taxon>Bacteria</taxon>
        <taxon>Bacillati</taxon>
        <taxon>Bacillota</taxon>
        <taxon>Clostridia</taxon>
        <taxon>Lachnospirales</taxon>
        <taxon>Lachnospiraceae</taxon>
        <taxon>Ohessyouella</taxon>
    </lineage>
</organism>
<evidence type="ECO:0000259" key="2">
    <source>
        <dbReference type="Pfam" id="PF25583"/>
    </source>
</evidence>
<reference evidence="3 4" key="1">
    <citation type="journal article" date="2022" name="Genome Biol. Evol.">
        <title>Host diet, physiology and behaviors set the stage for Lachnospiraceae cladogenesis.</title>
        <authorList>
            <person name="Vera-Ponce De Leon A."/>
            <person name="Schneider M."/>
            <person name="Jahnes B.C."/>
            <person name="Sadowski V."/>
            <person name="Camuy-Velez L.A."/>
            <person name="Duan J."/>
            <person name="Sabree Z.L."/>
        </authorList>
    </citation>
    <scope>NUCLEOTIDE SEQUENCE [LARGE SCALE GENOMIC DNA]</scope>
    <source>
        <strain evidence="3 4">PAL227</strain>
    </source>
</reference>
<dbReference type="PROSITE" id="PS52050">
    <property type="entry name" value="WYL"/>
    <property type="match status" value="1"/>
</dbReference>
<evidence type="ECO:0000313" key="3">
    <source>
        <dbReference type="EMBL" id="MCP1109897.1"/>
    </source>
</evidence>
<dbReference type="InterPro" id="IPR051534">
    <property type="entry name" value="CBASS_pafABC_assoc_protein"/>
</dbReference>
<proteinExistence type="predicted"/>
<evidence type="ECO:0000259" key="1">
    <source>
        <dbReference type="Pfam" id="PF13280"/>
    </source>
</evidence>
<gene>
    <name evidence="3" type="ORF">NK118_06505</name>
</gene>
<accession>A0ABT1EGR4</accession>
<dbReference type="EMBL" id="JAMZFV010000007">
    <property type="protein sequence ID" value="MCP1109897.1"/>
    <property type="molecule type" value="Genomic_DNA"/>
</dbReference>
<dbReference type="PANTHER" id="PTHR34580">
    <property type="match status" value="1"/>
</dbReference>
<dbReference type="Pfam" id="PF13280">
    <property type="entry name" value="WYL"/>
    <property type="match status" value="1"/>
</dbReference>
<dbReference type="Pfam" id="PF25583">
    <property type="entry name" value="WCX"/>
    <property type="match status" value="1"/>
</dbReference>
<protein>
    <submittedName>
        <fullName evidence="3">WYL domain-containing protein</fullName>
    </submittedName>
</protein>
<sequence>MAKSFNQKMKLLFIMDTLLKNSDFEHPVATQTLIDMLADNGISAERKSIYGDIETLTNYGLDIMRRTERPGGYYIASREFELPELKLLVDAVQSSRFLTAKKSTELIKKLEGLTSRYEASRLNRQVYVANRVKTMNESIYYLVDSIHEAIHKNRRIGFMYYKWTVTKETTPKRADKEYQCSPLALVWENDFYYLVAYDSAVEDIRHYRVDKMGEVEILETLRDKALDQKGFDLTDYLGKTFGMYGGEDMKIKLRVNEELVGVMIDRFGKEIPVIKDGDTFLTTVDVKVSTQFFGWLAGLGTNVQIISPDTVREQYKEHLKALLEEL</sequence>